<comment type="function">
    <text evidence="1">Required for the assembly of cytochrome c oxidase.</text>
</comment>
<dbReference type="SUPFAM" id="SSF47072">
    <property type="entry name" value="Cysteine alpha-hairpin motif"/>
    <property type="match status" value="1"/>
</dbReference>
<dbReference type="GO" id="GO:0005758">
    <property type="term" value="C:mitochondrial intermembrane space"/>
    <property type="evidence" value="ECO:0007669"/>
    <property type="project" value="UniProtKB-SubCell"/>
</dbReference>
<dbReference type="InterPro" id="IPR051040">
    <property type="entry name" value="COX23"/>
</dbReference>
<dbReference type="PANTHER" id="PTHR46811:SF1">
    <property type="entry name" value="COILED-COIL-HELIX-COILED-COIL-HELIX DOMAIN-CONTAINING PROTEIN 7"/>
    <property type="match status" value="1"/>
</dbReference>
<protein>
    <submittedName>
        <fullName evidence="6">Cytochrome c oxidase-assembly factor COX23, mitochondrial</fullName>
    </submittedName>
</protein>
<evidence type="ECO:0000256" key="3">
    <source>
        <dbReference type="ARBA" id="ARBA00023128"/>
    </source>
</evidence>
<dbReference type="HOGENOM" id="CLU_1896326_0_0_1"/>
<feature type="region of interest" description="Disordered" evidence="5">
    <location>
        <begin position="1"/>
        <end position="39"/>
    </location>
</feature>
<dbReference type="InterPro" id="IPR009069">
    <property type="entry name" value="Cys_alpha_HP_mot_SF"/>
</dbReference>
<accession>W9KI02</accession>
<evidence type="ECO:0000256" key="2">
    <source>
        <dbReference type="ARBA" id="ARBA00004569"/>
    </source>
</evidence>
<feature type="compositionally biased region" description="Basic and acidic residues" evidence="5">
    <location>
        <begin position="26"/>
        <end position="39"/>
    </location>
</feature>
<dbReference type="PANTHER" id="PTHR46811">
    <property type="entry name" value="COILED-COIL-HELIX-COILED-COIL-HELIX DOMAIN-CONTAINING PROTEIN 7"/>
    <property type="match status" value="1"/>
</dbReference>
<gene>
    <name evidence="6" type="ORF">FOZG_06342</name>
</gene>
<evidence type="ECO:0000313" key="6">
    <source>
        <dbReference type="EMBL" id="EWZ40913.1"/>
    </source>
</evidence>
<keyword evidence="4" id="KW-1015">Disulfide bond</keyword>
<evidence type="ECO:0000256" key="4">
    <source>
        <dbReference type="ARBA" id="ARBA00023157"/>
    </source>
</evidence>
<proteinExistence type="predicted"/>
<name>W9KI02_FUSOX</name>
<reference evidence="6" key="1">
    <citation type="submission" date="2011-06" db="EMBL/GenBank/DDBJ databases">
        <title>The Genome Sequence of Fusarium oxysporum Fo47.</title>
        <authorList>
            <consortium name="The Broad Institute Genome Sequencing Platform"/>
            <person name="Ma L.-J."/>
            <person name="Gale L.R."/>
            <person name="Schwartz D.C."/>
            <person name="Zhou S."/>
            <person name="Corby-Kistler H."/>
            <person name="Young S.K."/>
            <person name="Zeng Q."/>
            <person name="Gargeya S."/>
            <person name="Fitzgerald M."/>
            <person name="Haas B."/>
            <person name="Abouelleil A."/>
            <person name="Alvarado L."/>
            <person name="Arachchi H.M."/>
            <person name="Berlin A."/>
            <person name="Brown A."/>
            <person name="Chapman S.B."/>
            <person name="Chen Z."/>
            <person name="Dunbar C."/>
            <person name="Freedman E."/>
            <person name="Gearin G."/>
            <person name="Gellesch M."/>
            <person name="Goldberg J."/>
            <person name="Griggs A."/>
            <person name="Gujja S."/>
            <person name="Heiman D."/>
            <person name="Howarth C."/>
            <person name="Larson L."/>
            <person name="Lui A."/>
            <person name="MacDonald P.J.P."/>
            <person name="Mehta T."/>
            <person name="Montmayeur A."/>
            <person name="Murphy C."/>
            <person name="Neiman D."/>
            <person name="Pearson M."/>
            <person name="Priest M."/>
            <person name="Roberts A."/>
            <person name="Saif S."/>
            <person name="Shea T."/>
            <person name="Shenoy N."/>
            <person name="Sisk P."/>
            <person name="Stolte C."/>
            <person name="Sykes S."/>
            <person name="Wortman J."/>
            <person name="Nusbaum C."/>
            <person name="Birren B."/>
        </authorList>
    </citation>
    <scope>NUCLEOTIDE SEQUENCE [LARGE SCALE GENOMIC DNA]</scope>
    <source>
        <strain evidence="6">Fo47</strain>
    </source>
</reference>
<comment type="subcellular location">
    <subcellularLocation>
        <location evidence="2">Mitochondrion intermembrane space</location>
    </subcellularLocation>
</comment>
<dbReference type="PROSITE" id="PS51808">
    <property type="entry name" value="CHCH"/>
    <property type="match status" value="1"/>
</dbReference>
<dbReference type="VEuPathDB" id="FungiDB:FOZG_06342"/>
<organism evidence="6">
    <name type="scientific">Fusarium oxysporum Fo47</name>
    <dbReference type="NCBI Taxonomy" id="660027"/>
    <lineage>
        <taxon>Eukaryota</taxon>
        <taxon>Fungi</taxon>
        <taxon>Dikarya</taxon>
        <taxon>Ascomycota</taxon>
        <taxon>Pezizomycotina</taxon>
        <taxon>Sordariomycetes</taxon>
        <taxon>Hypocreomycetidae</taxon>
        <taxon>Hypocreales</taxon>
        <taxon>Nectriaceae</taxon>
        <taxon>Fusarium</taxon>
        <taxon>Fusarium oxysporum species complex</taxon>
    </lineage>
</organism>
<dbReference type="Proteomes" id="UP000030766">
    <property type="component" value="Unassembled WGS sequence"/>
</dbReference>
<evidence type="ECO:0000256" key="1">
    <source>
        <dbReference type="ARBA" id="ARBA00003875"/>
    </source>
</evidence>
<sequence>MSSSPKDTAEATEPLKSSDADTQPWNDDKRRKFETKSKSEFYDPCQEAAQRSYRCLFRNGGDKNMCGEYFQAYRDCKQAWVRYIYTMLQLKRIPKTYHSRRPTNGKRKAAAGSNGLIRSQQPALTCYIQPGSAS</sequence>
<reference evidence="6" key="2">
    <citation type="submission" date="2012-06" db="EMBL/GenBank/DDBJ databases">
        <title>Annotation of the Genome Sequence of Fusarium oxysporum Fo47.</title>
        <authorList>
            <consortium name="The Broad Institute Genomics Platform"/>
            <person name="Ma L.-J."/>
            <person name="Corby-Kistler H."/>
            <person name="Broz K."/>
            <person name="Gale L.R."/>
            <person name="Jonkers W."/>
            <person name="O'Donnell K."/>
            <person name="Ploetz R."/>
            <person name="Steinberg C."/>
            <person name="Schwartz D.C."/>
            <person name="VanEtten H."/>
            <person name="Zhou S."/>
            <person name="Young S.K."/>
            <person name="Zeng Q."/>
            <person name="Gargeya S."/>
            <person name="Fitzgerald M."/>
            <person name="Abouelleil A."/>
            <person name="Alvarado L."/>
            <person name="Chapman S.B."/>
            <person name="Gainer-Dewar J."/>
            <person name="Goldberg J."/>
            <person name="Griggs A."/>
            <person name="Gujja S."/>
            <person name="Hansen M."/>
            <person name="Howarth C."/>
            <person name="Imamovic A."/>
            <person name="Ireland A."/>
            <person name="Larimer J."/>
            <person name="McCowan C."/>
            <person name="Murphy C."/>
            <person name="Pearson M."/>
            <person name="Poon T.W."/>
            <person name="Priest M."/>
            <person name="Roberts A."/>
            <person name="Saif S."/>
            <person name="Shea T."/>
            <person name="Sykes S."/>
            <person name="Wortman J."/>
            <person name="Nusbaum C."/>
            <person name="Birren B."/>
        </authorList>
    </citation>
    <scope>NUCLEOTIDE SEQUENCE</scope>
    <source>
        <strain evidence="6">Fo47</strain>
    </source>
</reference>
<dbReference type="EMBL" id="JH717899">
    <property type="protein sequence ID" value="EWZ40913.1"/>
    <property type="molecule type" value="Genomic_DNA"/>
</dbReference>
<keyword evidence="3" id="KW-0496">Mitochondrion</keyword>
<evidence type="ECO:0000256" key="5">
    <source>
        <dbReference type="SAM" id="MobiDB-lite"/>
    </source>
</evidence>
<dbReference type="AlphaFoldDB" id="W9KI02"/>
<dbReference type="GO" id="GO:0033108">
    <property type="term" value="P:mitochondrial respiratory chain complex assembly"/>
    <property type="evidence" value="ECO:0007669"/>
    <property type="project" value="TreeGrafter"/>
</dbReference>